<keyword evidence="1" id="KW-1185">Reference proteome</keyword>
<dbReference type="Proteomes" id="UP000887565">
    <property type="component" value="Unplaced"/>
</dbReference>
<name>A0A915KYW7_ROMCU</name>
<reference evidence="2" key="1">
    <citation type="submission" date="2022-11" db="UniProtKB">
        <authorList>
            <consortium name="WormBaseParasite"/>
        </authorList>
    </citation>
    <scope>IDENTIFICATION</scope>
</reference>
<dbReference type="AlphaFoldDB" id="A0A915KYW7"/>
<dbReference type="WBParaSite" id="nRc.2.0.1.t44011-RA">
    <property type="protein sequence ID" value="nRc.2.0.1.t44011-RA"/>
    <property type="gene ID" value="nRc.2.0.1.g44011"/>
</dbReference>
<proteinExistence type="predicted"/>
<accession>A0A915KYW7</accession>
<organism evidence="1 2">
    <name type="scientific">Romanomermis culicivorax</name>
    <name type="common">Nematode worm</name>
    <dbReference type="NCBI Taxonomy" id="13658"/>
    <lineage>
        <taxon>Eukaryota</taxon>
        <taxon>Metazoa</taxon>
        <taxon>Ecdysozoa</taxon>
        <taxon>Nematoda</taxon>
        <taxon>Enoplea</taxon>
        <taxon>Dorylaimia</taxon>
        <taxon>Mermithida</taxon>
        <taxon>Mermithoidea</taxon>
        <taxon>Mermithidae</taxon>
        <taxon>Romanomermis</taxon>
    </lineage>
</organism>
<evidence type="ECO:0000313" key="1">
    <source>
        <dbReference type="Proteomes" id="UP000887565"/>
    </source>
</evidence>
<sequence length="198" mass="22351">MLSYTAYRYPFALLDALSIKIQSKALMPLSMGVLIFIFKVCVFNCDMTCFLASTSVRSALSALCKEVSFLFFNMEVGVCTRNENEIFSYYQKASLNIPHVRNTDKSTVLMSESSLHGADSENPIGSVIGRFTVLINNNRPQQLPLYQRFRPFMYKTQILSLNKVLILLCRALRSLNRTTAKRPPICSAMRRLSPAATP</sequence>
<protein>
    <submittedName>
        <fullName evidence="2">Uncharacterized protein</fullName>
    </submittedName>
</protein>
<evidence type="ECO:0000313" key="2">
    <source>
        <dbReference type="WBParaSite" id="nRc.2.0.1.t44011-RA"/>
    </source>
</evidence>